<dbReference type="CAZy" id="GH6">
    <property type="family name" value="Glycoside Hydrolase Family 6"/>
</dbReference>
<dbReference type="InterPro" id="IPR016288">
    <property type="entry name" value="Beta_cellobiohydrolase"/>
</dbReference>
<keyword evidence="1 6" id="KW-0732">Signal</keyword>
<dbReference type="PROSITE" id="PS51257">
    <property type="entry name" value="PROKAR_LIPOPROTEIN"/>
    <property type="match status" value="1"/>
</dbReference>
<evidence type="ECO:0000256" key="2">
    <source>
        <dbReference type="ARBA" id="ARBA00022737"/>
    </source>
</evidence>
<dbReference type="InterPro" id="IPR036434">
    <property type="entry name" value="Beta_cellobiohydrolase_sf"/>
</dbReference>
<dbReference type="AlphaFoldDB" id="Q9UW10"/>
<keyword evidence="6" id="KW-0119">Carbohydrate metabolism</keyword>
<proteinExistence type="evidence at transcript level"/>
<dbReference type="EMBL" id="AF174362">
    <property type="protein sequence ID" value="AAD51055.1"/>
    <property type="molecule type" value="mRNA"/>
</dbReference>
<dbReference type="SUPFAM" id="SSF51989">
    <property type="entry name" value="Glycosyl hydrolases family 6, cellulases"/>
    <property type="match status" value="1"/>
</dbReference>
<dbReference type="PROSITE" id="PS51763">
    <property type="entry name" value="CBM10"/>
    <property type="match status" value="2"/>
</dbReference>
<reference evidence="8" key="1">
    <citation type="submission" date="1999-08" db="EMBL/GenBank/DDBJ databases">
        <title>Cloning of cellulase genes from ruminal fungus Piromyces rhizinflata.</title>
        <authorList>
            <person name="Liu J.-H."/>
            <person name="Qiu X."/>
            <person name="Cheng K.-J."/>
        </authorList>
    </citation>
    <scope>NUCLEOTIDE SEQUENCE</scope>
    <source>
        <strain evidence="8">2301</strain>
    </source>
</reference>
<dbReference type="PRINTS" id="PR00733">
    <property type="entry name" value="GLHYDRLASE6"/>
</dbReference>
<evidence type="ECO:0000256" key="1">
    <source>
        <dbReference type="ARBA" id="ARBA00022729"/>
    </source>
</evidence>
<name>Q9UW10_9FUNG</name>
<feature type="binding site" evidence="5">
    <location>
        <position position="176"/>
    </location>
    <ligand>
        <name>substrate</name>
    </ligand>
</feature>
<dbReference type="SUPFAM" id="SSF64571">
    <property type="entry name" value="Cellulose docking domain, dockering"/>
    <property type="match status" value="2"/>
</dbReference>
<keyword evidence="3 6" id="KW-0378">Hydrolase</keyword>
<accession>Q9UW10</accession>
<evidence type="ECO:0000259" key="7">
    <source>
        <dbReference type="PROSITE" id="PS51763"/>
    </source>
</evidence>
<feature type="domain" description="CBM10" evidence="7">
    <location>
        <begin position="56"/>
        <end position="98"/>
    </location>
</feature>
<dbReference type="PIRSF" id="PIRSF001100">
    <property type="entry name" value="Beta_cellobiohydrolase"/>
    <property type="match status" value="1"/>
</dbReference>
<feature type="chain" id="PRO_5005144929" description="Glucanase" evidence="6">
    <location>
        <begin position="18"/>
        <end position="460"/>
    </location>
</feature>
<dbReference type="GO" id="GO:0030245">
    <property type="term" value="P:cellulose catabolic process"/>
    <property type="evidence" value="ECO:0007669"/>
    <property type="project" value="UniProtKB-KW"/>
</dbReference>
<organism evidence="8">
    <name type="scientific">Piromyces rhizinflatus</name>
    <dbReference type="NCBI Taxonomy" id="73428"/>
    <lineage>
        <taxon>Eukaryota</taxon>
        <taxon>Fungi</taxon>
        <taxon>Fungi incertae sedis</taxon>
        <taxon>Chytridiomycota</taxon>
        <taxon>Chytridiomycota incertae sedis</taxon>
        <taxon>Neocallimastigomycetes</taxon>
        <taxon>Neocallimastigales</taxon>
        <taxon>Neocallimastigaceae</taxon>
        <taxon>Piromyces</taxon>
    </lineage>
</organism>
<dbReference type="Gene3D" id="3.90.1220.10">
    <property type="entry name" value="Cellulose docking domain, dockering"/>
    <property type="match status" value="2"/>
</dbReference>
<reference evidence="8" key="2">
    <citation type="journal article" date="2003" name="Anaerobe">
        <title>A comparative analysis of two cDNA clones of the cellulase gene family from anaerobic fungus Piromyces rhizinflata.</title>
        <authorList>
            <person name="Tsai C.F."/>
            <person name="Qiu X."/>
            <person name="Liu J.H."/>
        </authorList>
    </citation>
    <scope>NUCLEOTIDE SEQUENCE</scope>
    <source>
        <strain evidence="8">2301</strain>
    </source>
</reference>
<evidence type="ECO:0000256" key="3">
    <source>
        <dbReference type="ARBA" id="ARBA00022801"/>
    </source>
</evidence>
<dbReference type="EC" id="3.2.1.-" evidence="6"/>
<feature type="active site" description="Proton donor" evidence="4">
    <location>
        <position position="251"/>
    </location>
</feature>
<dbReference type="InterPro" id="IPR002883">
    <property type="entry name" value="CBM10/Dockerin_dom"/>
</dbReference>
<gene>
    <name evidence="8" type="primary">cbh6</name>
</gene>
<feature type="binding site" evidence="5">
    <location>
        <position position="332"/>
    </location>
    <ligand>
        <name>substrate</name>
    </ligand>
</feature>
<dbReference type="PANTHER" id="PTHR34876:SF4">
    <property type="entry name" value="1,4-BETA-D-GLUCAN CELLOBIOHYDROLASE C-RELATED"/>
    <property type="match status" value="1"/>
</dbReference>
<keyword evidence="6" id="KW-0326">Glycosidase</keyword>
<keyword evidence="6" id="KW-0136">Cellulose degradation</keyword>
<keyword evidence="6" id="KW-0624">Polysaccharide degradation</keyword>
<dbReference type="Gene3D" id="3.20.20.40">
    <property type="entry name" value="1, 4-beta cellobiohydrolase"/>
    <property type="match status" value="1"/>
</dbReference>
<feature type="domain" description="CBM10" evidence="7">
    <location>
        <begin position="19"/>
        <end position="53"/>
    </location>
</feature>
<evidence type="ECO:0000256" key="4">
    <source>
        <dbReference type="PIRSR" id="PIRSR001100-1"/>
    </source>
</evidence>
<evidence type="ECO:0000256" key="6">
    <source>
        <dbReference type="RuleBase" id="RU361186"/>
    </source>
</evidence>
<dbReference type="Pfam" id="PF01341">
    <property type="entry name" value="Glyco_hydro_6"/>
    <property type="match status" value="1"/>
</dbReference>
<dbReference type="InterPro" id="IPR009034">
    <property type="entry name" value="Dockerin_dom_fun_sf"/>
</dbReference>
<dbReference type="GO" id="GO:0004553">
    <property type="term" value="F:hydrolase activity, hydrolyzing O-glycosyl compounds"/>
    <property type="evidence" value="ECO:0007669"/>
    <property type="project" value="InterPro"/>
</dbReference>
<dbReference type="PANTHER" id="PTHR34876">
    <property type="match status" value="1"/>
</dbReference>
<feature type="active site" description="Proton acceptor" evidence="4">
    <location>
        <position position="417"/>
    </location>
</feature>
<feature type="binding site" evidence="5">
    <location>
        <position position="411"/>
    </location>
    <ligand>
        <name>substrate</name>
    </ligand>
</feature>
<evidence type="ECO:0000313" key="8">
    <source>
        <dbReference type="EMBL" id="AAD51055.1"/>
    </source>
</evidence>
<feature type="binding site" evidence="5">
    <location>
        <position position="299"/>
    </location>
    <ligand>
        <name>substrate</name>
    </ligand>
</feature>
<sequence>MKFSTLIGTLFATGALASSCHRDYPCCNDCNVVYQDWERDWGVLNGQEWCFIDKNRCNGGGYCKFESLGYPCCNGCDVYYTDNDGRWGVENGNWCGIRDDKCNGYQQPRTTTTTRTTTRTTTTQRPVQTNVSDNFFENTLYSNFKFQGEVQSSIQKLSGDMAKKAEKVKYVPTAVWLAWEGAPREVPQYLDDAGSKTVVFVLYMIPTRDCNANASVGGSATLEKYKGYIDNIYNTFNQYPNSKIVMILEPDTIGNLVTANNANCMNVQNLHKQGLAYAISKFGTQKNVRVYLDAAHGAWLSSHADKTAQVIKEILNNAGSGKLRGITTNVSNYQTVNDEYSYQMRLNSALQNLGVRDLHYIIDTSRNGANIAQQFNQSGTWCNFKGAGLGARPQANPDSSKPLLDAYMWIKTPGEADGSSSGSRADPVCGRWDSLQGAPDAGSWFHDYFVMLLQNANPPF</sequence>
<keyword evidence="2" id="KW-0677">Repeat</keyword>
<feature type="binding site" evidence="5">
    <location>
        <position position="415"/>
    </location>
    <ligand>
        <name>substrate</name>
    </ligand>
</feature>
<protein>
    <recommendedName>
        <fullName evidence="6">Glucanase</fullName>
        <ecNumber evidence="6">3.2.1.-</ecNumber>
    </recommendedName>
</protein>
<evidence type="ECO:0000256" key="5">
    <source>
        <dbReference type="PIRSR" id="PIRSR001100-2"/>
    </source>
</evidence>
<dbReference type="Pfam" id="PF02013">
    <property type="entry name" value="CBM_10"/>
    <property type="match status" value="2"/>
</dbReference>
<comment type="similarity">
    <text evidence="6">Belongs to the glycosyl hydrolase family 6.</text>
</comment>
<feature type="signal peptide" evidence="6">
    <location>
        <begin position="1"/>
        <end position="17"/>
    </location>
</feature>
<feature type="binding site" evidence="5">
    <location>
        <position position="296"/>
    </location>
    <ligand>
        <name>substrate</name>
    </ligand>
</feature>
<feature type="binding site" evidence="5">
    <location>
        <position position="381"/>
    </location>
    <ligand>
        <name>substrate</name>
    </ligand>
</feature>